<feature type="coiled-coil region" evidence="1">
    <location>
        <begin position="96"/>
        <end position="123"/>
    </location>
</feature>
<feature type="coiled-coil region" evidence="1">
    <location>
        <begin position="149"/>
        <end position="239"/>
    </location>
</feature>
<accession>A0AAV2I8Q2</accession>
<reference evidence="3 4" key="1">
    <citation type="submission" date="2024-04" db="EMBL/GenBank/DDBJ databases">
        <authorList>
            <consortium name="Genoscope - CEA"/>
            <person name="William W."/>
        </authorList>
    </citation>
    <scope>NUCLEOTIDE SEQUENCE [LARGE SCALE GENOMIC DNA]</scope>
</reference>
<dbReference type="SUPFAM" id="SSF49842">
    <property type="entry name" value="TNF-like"/>
    <property type="match status" value="1"/>
</dbReference>
<dbReference type="Gene3D" id="2.60.120.40">
    <property type="match status" value="1"/>
</dbReference>
<sequence>MASTLPQAERFVKIINQQLEILKEERNTVIDAVDQRISQVQSEVNAWINGGLVNHTTYAEINNRIQEILTLFIDKSVEISGVDVGSDASHNMTMRFAKLEEAVDSLKKKTENVKDKIENVDKILKNVSTQQEKDHNKLEILTNAKLKSENKLKNKITDLEKEYQDIKLNIDDLVGTVTNVDVKLNRLENENNSFNISMNELNQQISSVRTCSNDVLMSIQDLSKSVESTNQHYNEMSNKMNQLKISMNLMSSQCTEQFENMSSLNKDKTDDLIGMVCQLLAKRLTPLEYLNETLNKKVNVIEKERFEKNYIEDRVAEITNKITEIELKCNPPKVGFFACKKYVLQSEGLCTITSYNKVCAYYGDHFDQSTGIFTAPLNGLYLITIMTGSSSKTITNTINGYRIRNDTSIQSIFCHPVSINQTITRCAKIAAGDKLYLNCQTTDKHENDNITITFACYLIQKF</sequence>
<keyword evidence="1" id="KW-0175">Coiled coil</keyword>
<dbReference type="InterPro" id="IPR001073">
    <property type="entry name" value="C1q_dom"/>
</dbReference>
<dbReference type="EMBL" id="CAXITT010000481">
    <property type="protein sequence ID" value="CAL1542339.1"/>
    <property type="molecule type" value="Genomic_DNA"/>
</dbReference>
<dbReference type="AlphaFoldDB" id="A0AAV2I8Q2"/>
<dbReference type="Pfam" id="PF00386">
    <property type="entry name" value="C1q"/>
    <property type="match status" value="1"/>
</dbReference>
<keyword evidence="4" id="KW-1185">Reference proteome</keyword>
<protein>
    <recommendedName>
        <fullName evidence="2">C1q domain-containing protein</fullName>
    </recommendedName>
</protein>
<comment type="caution">
    <text evidence="3">The sequence shown here is derived from an EMBL/GenBank/DDBJ whole genome shotgun (WGS) entry which is preliminary data.</text>
</comment>
<gene>
    <name evidence="3" type="ORF">GSLYS_00015933001</name>
</gene>
<evidence type="ECO:0000259" key="2">
    <source>
        <dbReference type="Pfam" id="PF00386"/>
    </source>
</evidence>
<evidence type="ECO:0000313" key="3">
    <source>
        <dbReference type="EMBL" id="CAL1542339.1"/>
    </source>
</evidence>
<evidence type="ECO:0000256" key="1">
    <source>
        <dbReference type="SAM" id="Coils"/>
    </source>
</evidence>
<dbReference type="SUPFAM" id="SSF57997">
    <property type="entry name" value="Tropomyosin"/>
    <property type="match status" value="1"/>
</dbReference>
<proteinExistence type="predicted"/>
<organism evidence="3 4">
    <name type="scientific">Lymnaea stagnalis</name>
    <name type="common">Great pond snail</name>
    <name type="synonym">Helix stagnalis</name>
    <dbReference type="NCBI Taxonomy" id="6523"/>
    <lineage>
        <taxon>Eukaryota</taxon>
        <taxon>Metazoa</taxon>
        <taxon>Spiralia</taxon>
        <taxon>Lophotrochozoa</taxon>
        <taxon>Mollusca</taxon>
        <taxon>Gastropoda</taxon>
        <taxon>Heterobranchia</taxon>
        <taxon>Euthyneura</taxon>
        <taxon>Panpulmonata</taxon>
        <taxon>Hygrophila</taxon>
        <taxon>Lymnaeoidea</taxon>
        <taxon>Lymnaeidae</taxon>
        <taxon>Lymnaea</taxon>
    </lineage>
</organism>
<dbReference type="Gene3D" id="1.10.287.950">
    <property type="entry name" value="Methyl-accepting chemotaxis protein"/>
    <property type="match status" value="1"/>
</dbReference>
<evidence type="ECO:0000313" key="4">
    <source>
        <dbReference type="Proteomes" id="UP001497497"/>
    </source>
</evidence>
<dbReference type="Proteomes" id="UP001497497">
    <property type="component" value="Unassembled WGS sequence"/>
</dbReference>
<dbReference type="InterPro" id="IPR008983">
    <property type="entry name" value="Tumour_necrosis_fac-like_dom"/>
</dbReference>
<name>A0AAV2I8Q2_LYMST</name>
<feature type="domain" description="C1q" evidence="2">
    <location>
        <begin position="336"/>
        <end position="459"/>
    </location>
</feature>